<proteinExistence type="predicted"/>
<gene>
    <name evidence="1" type="ORF">FX985_03226</name>
</gene>
<protein>
    <submittedName>
        <fullName evidence="1">Uncharacterized protein</fullName>
    </submittedName>
</protein>
<evidence type="ECO:0000313" key="2">
    <source>
        <dbReference type="Proteomes" id="UP000323425"/>
    </source>
</evidence>
<dbReference type="AlphaFoldDB" id="A0A5M9J292"/>
<evidence type="ECO:0000313" key="1">
    <source>
        <dbReference type="EMBL" id="KAA8563158.1"/>
    </source>
</evidence>
<comment type="caution">
    <text evidence="1">The sequence shown here is derived from an EMBL/GenBank/DDBJ whole genome shotgun (WGS) entry which is preliminary data.</text>
</comment>
<dbReference type="Proteomes" id="UP000323425">
    <property type="component" value="Unassembled WGS sequence"/>
</dbReference>
<dbReference type="EMBL" id="VTFH01000001">
    <property type="protein sequence ID" value="KAA8563158.1"/>
    <property type="molecule type" value="Genomic_DNA"/>
</dbReference>
<organism evidence="1 2">
    <name type="scientific">Pseudomonas extremaustralis</name>
    <dbReference type="NCBI Taxonomy" id="359110"/>
    <lineage>
        <taxon>Bacteria</taxon>
        <taxon>Pseudomonadati</taxon>
        <taxon>Pseudomonadota</taxon>
        <taxon>Gammaproteobacteria</taxon>
        <taxon>Pseudomonadales</taxon>
        <taxon>Pseudomonadaceae</taxon>
        <taxon>Pseudomonas</taxon>
    </lineage>
</organism>
<accession>A0A5M9J292</accession>
<name>A0A5M9J292_9PSED</name>
<reference evidence="1 2" key="1">
    <citation type="journal article" date="2018" name="Plant Biotechnol. Rep.">
        <title>Diversity and antifungal activity of endophytic bacteria associated with Panax ginseng seedlings.</title>
        <authorList>
            <person name="Park J.M."/>
            <person name="Hong C.E."/>
            <person name="Jo S.H."/>
        </authorList>
    </citation>
    <scope>NUCLEOTIDE SEQUENCE [LARGE SCALE GENOMIC DNA]</scope>
    <source>
        <strain evidence="1 2">PgKB38</strain>
    </source>
</reference>
<sequence>MGIQSMNVPLSHELIFPSPFFPISSRLHPRRNNQ</sequence>